<name>A0A7J3XXU3_9CREN</name>
<gene>
    <name evidence="7" type="ORF">ENM60_01830</name>
</gene>
<dbReference type="AlphaFoldDB" id="A0A7J3XXU3"/>
<evidence type="ECO:0000256" key="5">
    <source>
        <dbReference type="ARBA" id="ARBA00023152"/>
    </source>
</evidence>
<comment type="function">
    <text evidence="2">Catalyzes the interconversion of 2-phosphoglycerate and 3-phosphoglycerate.</text>
</comment>
<dbReference type="InterPro" id="IPR006124">
    <property type="entry name" value="Metalloenzyme"/>
</dbReference>
<evidence type="ECO:0000256" key="4">
    <source>
        <dbReference type="ARBA" id="ARBA00005524"/>
    </source>
</evidence>
<evidence type="ECO:0000259" key="6">
    <source>
        <dbReference type="Pfam" id="PF01676"/>
    </source>
</evidence>
<sequence length="414" mass="46277">MKTLMIVVDGLFDEPSPQLGGKTPLQAAETSTLRLLLEKSMVGVIENPVEGEVTSDVAVANLLGLEASNIARVPRSILEVISEGLEFKDGDLALHCNFATIDPAALKVIDRRVARTLTRGEAKILERDLNEGITLNDASFAFRHIVDYFGVLILRDRSIELSDSITDTDPWREKDEKVLKYSRPLSADQSSLRASSLLNEFTDKAVRLLERHPVNSFRRMKGLLPANALLCRQPGSRLPRVDRGFKQIFGGEGCFQARLPTERGIALLLGLKPLPLPLVEPSENLGAFYYERARIVAENLEKCDFIYVHIDEADDAAHDRDPSRKKFVIETIDEFFLKHVYEAARRLGAALIITADHWTSSRTGHHLNRPVPVLIYRENLKSGAPGVFSEDVIDKGFEFRVKAIDFLRKIALGQ</sequence>
<keyword evidence="5" id="KW-0324">Glycolysis</keyword>
<dbReference type="EMBL" id="DRYK01000026">
    <property type="protein sequence ID" value="HHP67522.1"/>
    <property type="molecule type" value="Genomic_DNA"/>
</dbReference>
<comment type="catalytic activity">
    <reaction evidence="1">
        <text>(2R)-2-phosphoglycerate = (2R)-3-phosphoglycerate</text>
        <dbReference type="Rhea" id="RHEA:15901"/>
        <dbReference type="ChEBI" id="CHEBI:58272"/>
        <dbReference type="ChEBI" id="CHEBI:58289"/>
        <dbReference type="EC" id="5.4.2.12"/>
    </reaction>
</comment>
<dbReference type="Pfam" id="PF01676">
    <property type="entry name" value="Metalloenzyme"/>
    <property type="match status" value="1"/>
</dbReference>
<dbReference type="GO" id="GO:0006096">
    <property type="term" value="P:glycolytic process"/>
    <property type="evidence" value="ECO:0007669"/>
    <property type="project" value="UniProtKB-KW"/>
</dbReference>
<proteinExistence type="inferred from homology"/>
<dbReference type="PANTHER" id="PTHR31209:SF0">
    <property type="entry name" value="METALLOENZYME DOMAIN-CONTAINING PROTEIN"/>
    <property type="match status" value="1"/>
</dbReference>
<protein>
    <recommendedName>
        <fullName evidence="6">Metalloenzyme domain-containing protein</fullName>
    </recommendedName>
</protein>
<organism evidence="7">
    <name type="scientific">Thermogladius calderae</name>
    <dbReference type="NCBI Taxonomy" id="1200300"/>
    <lineage>
        <taxon>Archaea</taxon>
        <taxon>Thermoproteota</taxon>
        <taxon>Thermoprotei</taxon>
        <taxon>Desulfurococcales</taxon>
        <taxon>Desulfurococcaceae</taxon>
        <taxon>Thermogladius</taxon>
    </lineage>
</organism>
<dbReference type="InterPro" id="IPR042253">
    <property type="entry name" value="Pglycerate_mutase_ApgM_sf"/>
</dbReference>
<comment type="pathway">
    <text evidence="3">Carbohydrate degradation.</text>
</comment>
<feature type="domain" description="Metalloenzyme" evidence="6">
    <location>
        <begin position="292"/>
        <end position="382"/>
    </location>
</feature>
<dbReference type="GO" id="GO:0004619">
    <property type="term" value="F:phosphoglycerate mutase activity"/>
    <property type="evidence" value="ECO:0007669"/>
    <property type="project" value="UniProtKB-EC"/>
</dbReference>
<dbReference type="PIRSF" id="PIRSF006392">
    <property type="entry name" value="IPGAM_arch"/>
    <property type="match status" value="1"/>
</dbReference>
<dbReference type="SUPFAM" id="SSF53649">
    <property type="entry name" value="Alkaline phosphatase-like"/>
    <property type="match status" value="1"/>
</dbReference>
<dbReference type="GO" id="GO:0046872">
    <property type="term" value="F:metal ion binding"/>
    <property type="evidence" value="ECO:0007669"/>
    <property type="project" value="InterPro"/>
</dbReference>
<evidence type="ECO:0000313" key="7">
    <source>
        <dbReference type="EMBL" id="HHP67522.1"/>
    </source>
</evidence>
<dbReference type="Gene3D" id="3.30.70.2130">
    <property type="entry name" value="Metalloenzyme domain"/>
    <property type="match status" value="1"/>
</dbReference>
<dbReference type="InterPro" id="IPR017850">
    <property type="entry name" value="Alkaline_phosphatase_core_sf"/>
</dbReference>
<dbReference type="PANTHER" id="PTHR31209">
    <property type="entry name" value="COFACTOR-INDEPENDENT PHOSPHOGLYCERATE MUTASE"/>
    <property type="match status" value="1"/>
</dbReference>
<dbReference type="InterPro" id="IPR004456">
    <property type="entry name" value="Pglycerate_mutase_ApgM"/>
</dbReference>
<dbReference type="Gene3D" id="3.40.720.10">
    <property type="entry name" value="Alkaline Phosphatase, subunit A"/>
    <property type="match status" value="2"/>
</dbReference>
<comment type="caution">
    <text evidence="7">The sequence shown here is derived from an EMBL/GenBank/DDBJ whole genome shotgun (WGS) entry which is preliminary data.</text>
</comment>
<reference evidence="7" key="1">
    <citation type="journal article" date="2020" name="mSystems">
        <title>Genome- and Community-Level Interaction Insights into Carbon Utilization and Element Cycling Functions of Hydrothermarchaeota in Hydrothermal Sediment.</title>
        <authorList>
            <person name="Zhou Z."/>
            <person name="Liu Y."/>
            <person name="Xu W."/>
            <person name="Pan J."/>
            <person name="Luo Z.H."/>
            <person name="Li M."/>
        </authorList>
    </citation>
    <scope>NUCLEOTIDE SEQUENCE [LARGE SCALE GENOMIC DNA]</scope>
    <source>
        <strain evidence="7">SpSt-110</strain>
    </source>
</reference>
<comment type="similarity">
    <text evidence="4">Belongs to the BPG-independent phosphoglycerate mutase family. A-PGAM subfamily.</text>
</comment>
<evidence type="ECO:0000256" key="1">
    <source>
        <dbReference type="ARBA" id="ARBA00000370"/>
    </source>
</evidence>
<accession>A0A7J3XXU3</accession>
<evidence type="ECO:0000256" key="2">
    <source>
        <dbReference type="ARBA" id="ARBA00002315"/>
    </source>
</evidence>
<dbReference type="Pfam" id="PF10143">
    <property type="entry name" value="PhosphMutase"/>
    <property type="match status" value="1"/>
</dbReference>
<evidence type="ECO:0000256" key="3">
    <source>
        <dbReference type="ARBA" id="ARBA00004921"/>
    </source>
</evidence>